<sequence length="117" mass="13445">MDQNKVDKQQFHENLDSRQKTKHKDSSKQVSLPTSIGCKDTKTAFLQYIFGNLPRIKIDRKQSHFEANKDLFSDNLVNGINLSSVTIHYCPNIINFYPCIARLDGDRMIGSEQSRVN</sequence>
<gene>
    <name evidence="2" type="ORF">L484_002016</name>
</gene>
<proteinExistence type="predicted"/>
<reference evidence="3" key="1">
    <citation type="submission" date="2013-01" db="EMBL/GenBank/DDBJ databases">
        <title>Draft Genome Sequence of a Mulberry Tree, Morus notabilis C.K. Schneid.</title>
        <authorList>
            <person name="He N."/>
            <person name="Zhao S."/>
        </authorList>
    </citation>
    <scope>NUCLEOTIDE SEQUENCE</scope>
</reference>
<accession>W9QT24</accession>
<organism evidence="2 3">
    <name type="scientific">Morus notabilis</name>
    <dbReference type="NCBI Taxonomy" id="981085"/>
    <lineage>
        <taxon>Eukaryota</taxon>
        <taxon>Viridiplantae</taxon>
        <taxon>Streptophyta</taxon>
        <taxon>Embryophyta</taxon>
        <taxon>Tracheophyta</taxon>
        <taxon>Spermatophyta</taxon>
        <taxon>Magnoliopsida</taxon>
        <taxon>eudicotyledons</taxon>
        <taxon>Gunneridae</taxon>
        <taxon>Pentapetalae</taxon>
        <taxon>rosids</taxon>
        <taxon>fabids</taxon>
        <taxon>Rosales</taxon>
        <taxon>Moraceae</taxon>
        <taxon>Moreae</taxon>
        <taxon>Morus</taxon>
    </lineage>
</organism>
<feature type="compositionally biased region" description="Basic and acidic residues" evidence="1">
    <location>
        <begin position="1"/>
        <end position="27"/>
    </location>
</feature>
<name>W9QT24_9ROSA</name>
<protein>
    <submittedName>
        <fullName evidence="2">Uncharacterized protein</fullName>
    </submittedName>
</protein>
<dbReference type="Proteomes" id="UP000030645">
    <property type="component" value="Unassembled WGS sequence"/>
</dbReference>
<feature type="region of interest" description="Disordered" evidence="1">
    <location>
        <begin position="1"/>
        <end position="35"/>
    </location>
</feature>
<keyword evidence="3" id="KW-1185">Reference proteome</keyword>
<evidence type="ECO:0000313" key="3">
    <source>
        <dbReference type="Proteomes" id="UP000030645"/>
    </source>
</evidence>
<dbReference type="AlphaFoldDB" id="W9QT24"/>
<evidence type="ECO:0000256" key="1">
    <source>
        <dbReference type="SAM" id="MobiDB-lite"/>
    </source>
</evidence>
<evidence type="ECO:0000313" key="2">
    <source>
        <dbReference type="EMBL" id="EXB53784.1"/>
    </source>
</evidence>
<dbReference type="EMBL" id="KE344117">
    <property type="protein sequence ID" value="EXB53784.1"/>
    <property type="molecule type" value="Genomic_DNA"/>
</dbReference>